<feature type="transmembrane region" description="Helical" evidence="1">
    <location>
        <begin position="24"/>
        <end position="46"/>
    </location>
</feature>
<dbReference type="Proteomes" id="UP000775872">
    <property type="component" value="Unassembled WGS sequence"/>
</dbReference>
<keyword evidence="3" id="KW-1185">Reference proteome</keyword>
<evidence type="ECO:0000313" key="3">
    <source>
        <dbReference type="Proteomes" id="UP000775872"/>
    </source>
</evidence>
<keyword evidence="1" id="KW-0812">Transmembrane</keyword>
<reference evidence="3" key="1">
    <citation type="submission" date="2019-06" db="EMBL/GenBank/DDBJ databases">
        <authorList>
            <person name="Broberg M."/>
        </authorList>
    </citation>
    <scope>NUCLEOTIDE SEQUENCE [LARGE SCALE GENOMIC DNA]</scope>
</reference>
<reference evidence="2 3" key="2">
    <citation type="submission" date="2021-10" db="EMBL/GenBank/DDBJ databases">
        <authorList>
            <person name="Piombo E."/>
        </authorList>
    </citation>
    <scope>NUCLEOTIDE SEQUENCE [LARGE SCALE GENOMIC DNA]</scope>
</reference>
<keyword evidence="1" id="KW-0472">Membrane</keyword>
<dbReference type="EMBL" id="CABFOC020000054">
    <property type="protein sequence ID" value="CAH0055281.1"/>
    <property type="molecule type" value="Genomic_DNA"/>
</dbReference>
<dbReference type="OrthoDB" id="5090647at2759"/>
<evidence type="ECO:0000313" key="2">
    <source>
        <dbReference type="EMBL" id="CAH0055281.1"/>
    </source>
</evidence>
<sequence length="99" mass="10785">MLTSSSSCTRSPLLSQMAATSSSLVFFSILDLLLVCGIAFSFLFLARKWDYGRINLLFTQYSRVSSHGNSEHPEKGHVSTNALAGTTIATHRPIINPPV</sequence>
<gene>
    <name evidence="2" type="ORF">CSOL1703_00017187</name>
</gene>
<accession>A0A9P0EL33</accession>
<proteinExistence type="predicted"/>
<evidence type="ECO:0000256" key="1">
    <source>
        <dbReference type="SAM" id="Phobius"/>
    </source>
</evidence>
<name>A0A9P0EL33_9HYPO</name>
<organism evidence="2 3">
    <name type="scientific">Clonostachys solani</name>
    <dbReference type="NCBI Taxonomy" id="160281"/>
    <lineage>
        <taxon>Eukaryota</taxon>
        <taxon>Fungi</taxon>
        <taxon>Dikarya</taxon>
        <taxon>Ascomycota</taxon>
        <taxon>Pezizomycotina</taxon>
        <taxon>Sordariomycetes</taxon>
        <taxon>Hypocreomycetidae</taxon>
        <taxon>Hypocreales</taxon>
        <taxon>Bionectriaceae</taxon>
        <taxon>Clonostachys</taxon>
    </lineage>
</organism>
<dbReference type="AlphaFoldDB" id="A0A9P0EL33"/>
<keyword evidence="1" id="KW-1133">Transmembrane helix</keyword>
<protein>
    <submittedName>
        <fullName evidence="2">Uncharacterized protein</fullName>
    </submittedName>
</protein>
<comment type="caution">
    <text evidence="2">The sequence shown here is derived from an EMBL/GenBank/DDBJ whole genome shotgun (WGS) entry which is preliminary data.</text>
</comment>